<keyword evidence="3" id="KW-1185">Reference proteome</keyword>
<protein>
    <submittedName>
        <fullName evidence="2">Uncharacterized protein</fullName>
    </submittedName>
</protein>
<proteinExistence type="predicted"/>
<dbReference type="AlphaFoldDB" id="A0A4U8TVV1"/>
<gene>
    <name evidence="2" type="ORF">LS65_000095</name>
</gene>
<evidence type="ECO:0000313" key="2">
    <source>
        <dbReference type="EMBL" id="TLE03218.1"/>
    </source>
</evidence>
<dbReference type="STRING" id="425400.LS65_07625"/>
<dbReference type="RefSeq" id="WP_034362822.1">
    <property type="nucleotide sequence ID" value="NZ_CAJUDB010000004.1"/>
</dbReference>
<name>A0A4U8TVV1_9HELI</name>
<organism evidence="2 3">
    <name type="scientific">Helicobacter japonicus</name>
    <dbReference type="NCBI Taxonomy" id="425400"/>
    <lineage>
        <taxon>Bacteria</taxon>
        <taxon>Pseudomonadati</taxon>
        <taxon>Campylobacterota</taxon>
        <taxon>Epsilonproteobacteria</taxon>
        <taxon>Campylobacterales</taxon>
        <taxon>Helicobacteraceae</taxon>
        <taxon>Helicobacter</taxon>
    </lineage>
</organism>
<evidence type="ECO:0000313" key="3">
    <source>
        <dbReference type="Proteomes" id="UP000029707"/>
    </source>
</evidence>
<dbReference type="Proteomes" id="UP000029707">
    <property type="component" value="Unassembled WGS sequence"/>
</dbReference>
<dbReference type="OrthoDB" id="5328522at2"/>
<keyword evidence="1" id="KW-0812">Transmembrane</keyword>
<accession>A0A4U8TVV1</accession>
<keyword evidence="1" id="KW-0472">Membrane</keyword>
<feature type="transmembrane region" description="Helical" evidence="1">
    <location>
        <begin position="17"/>
        <end position="35"/>
    </location>
</feature>
<dbReference type="EMBL" id="JRMQ02000001">
    <property type="protein sequence ID" value="TLE03218.1"/>
    <property type="molecule type" value="Genomic_DNA"/>
</dbReference>
<keyword evidence="1" id="KW-1133">Transmembrane helix</keyword>
<comment type="caution">
    <text evidence="2">The sequence shown here is derived from an EMBL/GenBank/DDBJ whole genome shotgun (WGS) entry which is preliminary data.</text>
</comment>
<reference evidence="2 3" key="1">
    <citation type="journal article" date="2014" name="Genome Announc.">
        <title>Draft genome sequences of eight enterohepatic helicobacter species isolated from both laboratory and wild rodents.</title>
        <authorList>
            <person name="Sheh A."/>
            <person name="Shen Z."/>
            <person name="Fox J.G."/>
        </authorList>
    </citation>
    <scope>NUCLEOTIDE SEQUENCE [LARGE SCALE GENOMIC DNA]</scope>
    <source>
        <strain evidence="2 3">MIT 01-6451</strain>
    </source>
</reference>
<sequence>MKCGLCEKIKNLRKFDILLILAICFFLYIGAQLQVREFKSYKEQHKQESNKIQDKELQIYEDLQRKCYFKNDKNSCEKLKEYE</sequence>
<evidence type="ECO:0000256" key="1">
    <source>
        <dbReference type="SAM" id="Phobius"/>
    </source>
</evidence>